<comment type="subcellular location">
    <subcellularLocation>
        <location evidence="1">Cell membrane</location>
        <topology evidence="1">Multi-pass membrane protein</topology>
    </subcellularLocation>
</comment>
<dbReference type="GO" id="GO:0005886">
    <property type="term" value="C:plasma membrane"/>
    <property type="evidence" value="ECO:0007669"/>
    <property type="project" value="UniProtKB-SubCell"/>
</dbReference>
<feature type="transmembrane region" description="Helical" evidence="6">
    <location>
        <begin position="277"/>
        <end position="299"/>
    </location>
</feature>
<gene>
    <name evidence="8" type="primary">tadC3</name>
    <name evidence="8" type="ORF">LMG27198_30190</name>
</gene>
<feature type="transmembrane region" description="Helical" evidence="6">
    <location>
        <begin position="6"/>
        <end position="30"/>
    </location>
</feature>
<dbReference type="RefSeq" id="WP_281804052.1">
    <property type="nucleotide sequence ID" value="NZ_BSEC01000001.1"/>
</dbReference>
<evidence type="ECO:0000259" key="7">
    <source>
        <dbReference type="Pfam" id="PF00482"/>
    </source>
</evidence>
<keyword evidence="3 6" id="KW-0812">Transmembrane</keyword>
<feature type="transmembrane region" description="Helical" evidence="6">
    <location>
        <begin position="128"/>
        <end position="149"/>
    </location>
</feature>
<reference evidence="8" key="1">
    <citation type="journal article" date="2023" name="Int. J. Syst. Evol. Microbiol.">
        <title>Methylocystis iwaonis sp. nov., a type II methane-oxidizing bacterium from surface soil of a rice paddy field in Japan, and emended description of the genus Methylocystis (ex Whittenbury et al. 1970) Bowman et al. 1993.</title>
        <authorList>
            <person name="Kaise H."/>
            <person name="Sawadogo J.B."/>
            <person name="Alam M.S."/>
            <person name="Ueno C."/>
            <person name="Dianou D."/>
            <person name="Shinjo R."/>
            <person name="Asakawa S."/>
        </authorList>
    </citation>
    <scope>NUCLEOTIDE SEQUENCE</scope>
    <source>
        <strain evidence="8">LMG27198</strain>
    </source>
</reference>
<dbReference type="Proteomes" id="UP001144323">
    <property type="component" value="Unassembled WGS sequence"/>
</dbReference>
<evidence type="ECO:0000313" key="9">
    <source>
        <dbReference type="Proteomes" id="UP001144323"/>
    </source>
</evidence>
<evidence type="ECO:0000256" key="4">
    <source>
        <dbReference type="ARBA" id="ARBA00022989"/>
    </source>
</evidence>
<keyword evidence="2" id="KW-1003">Cell membrane</keyword>
<sequence length="306" mass="34825">MIEDSIYIWVVIVLTFLAIVLSVLSLGRAIERRAIIMKRLESSIGSETSSPAALIKHVAERIDLNALTEYLSKSQRTKIRMDMVRAGYFYRYAPELFIAFTVVSILVSAAIGFFILEAFVPHWPANSQILLLITCSYAGYLIPDMFLRWRTRAVKAAYVRIFPDFLDLLVVCVDAGLALNAAFDRVTEEFYERSKPLALNFRVMLREIRAGRELFEAFDNLCDRIDVDEVRSFAVLIKQSMELGSDVSDALRVYSEEMRIKRLLRAEEEANKLPVKMLVPLGIFIFPVILIAIMTPVVIKAMALQK</sequence>
<dbReference type="PANTHER" id="PTHR35007:SF2">
    <property type="entry name" value="PILUS ASSEMBLE PROTEIN"/>
    <property type="match status" value="1"/>
</dbReference>
<keyword evidence="5 6" id="KW-0472">Membrane</keyword>
<evidence type="ECO:0000256" key="1">
    <source>
        <dbReference type="ARBA" id="ARBA00004651"/>
    </source>
</evidence>
<dbReference type="AlphaFoldDB" id="A0A9W6LT07"/>
<accession>A0A9W6LT07</accession>
<comment type="caution">
    <text evidence="8">The sequence shown here is derived from an EMBL/GenBank/DDBJ whole genome shotgun (WGS) entry which is preliminary data.</text>
</comment>
<keyword evidence="4 6" id="KW-1133">Transmembrane helix</keyword>
<organism evidence="8 9">
    <name type="scientific">Methylocystis echinoides</name>
    <dbReference type="NCBI Taxonomy" id="29468"/>
    <lineage>
        <taxon>Bacteria</taxon>
        <taxon>Pseudomonadati</taxon>
        <taxon>Pseudomonadota</taxon>
        <taxon>Alphaproteobacteria</taxon>
        <taxon>Hyphomicrobiales</taxon>
        <taxon>Methylocystaceae</taxon>
        <taxon>Methylocystis</taxon>
    </lineage>
</organism>
<dbReference type="EMBL" id="BSEC01000001">
    <property type="protein sequence ID" value="GLI94027.1"/>
    <property type="molecule type" value="Genomic_DNA"/>
</dbReference>
<feature type="transmembrane region" description="Helical" evidence="6">
    <location>
        <begin position="96"/>
        <end position="116"/>
    </location>
</feature>
<evidence type="ECO:0000313" key="8">
    <source>
        <dbReference type="EMBL" id="GLI94027.1"/>
    </source>
</evidence>
<evidence type="ECO:0000256" key="5">
    <source>
        <dbReference type="ARBA" id="ARBA00023136"/>
    </source>
</evidence>
<keyword evidence="9" id="KW-1185">Reference proteome</keyword>
<dbReference type="PANTHER" id="PTHR35007">
    <property type="entry name" value="INTEGRAL MEMBRANE PROTEIN-RELATED"/>
    <property type="match status" value="1"/>
</dbReference>
<proteinExistence type="predicted"/>
<evidence type="ECO:0000256" key="6">
    <source>
        <dbReference type="SAM" id="Phobius"/>
    </source>
</evidence>
<feature type="domain" description="Type II secretion system protein GspF" evidence="7">
    <location>
        <begin position="165"/>
        <end position="294"/>
    </location>
</feature>
<dbReference type="Pfam" id="PF00482">
    <property type="entry name" value="T2SSF"/>
    <property type="match status" value="1"/>
</dbReference>
<name>A0A9W6LT07_9HYPH</name>
<evidence type="ECO:0000256" key="3">
    <source>
        <dbReference type="ARBA" id="ARBA00022692"/>
    </source>
</evidence>
<evidence type="ECO:0000256" key="2">
    <source>
        <dbReference type="ARBA" id="ARBA00022475"/>
    </source>
</evidence>
<dbReference type="InterPro" id="IPR018076">
    <property type="entry name" value="T2SS_GspF_dom"/>
</dbReference>
<protein>
    <submittedName>
        <fullName evidence="8">TadC pilus assembly protein</fullName>
    </submittedName>
</protein>